<accession>A0ABY4QN14</accession>
<feature type="compositionally biased region" description="Basic residues" evidence="1">
    <location>
        <begin position="106"/>
        <end position="115"/>
    </location>
</feature>
<dbReference type="Proteomes" id="UP001056610">
    <property type="component" value="Chromosome"/>
</dbReference>
<evidence type="ECO:0000256" key="1">
    <source>
        <dbReference type="SAM" id="MobiDB-lite"/>
    </source>
</evidence>
<evidence type="ECO:0008006" key="4">
    <source>
        <dbReference type="Google" id="ProtNLM"/>
    </source>
</evidence>
<dbReference type="RefSeq" id="WP_219065716.1">
    <property type="nucleotide sequence ID" value="NZ_CAJUXY010000002.1"/>
</dbReference>
<feature type="region of interest" description="Disordered" evidence="1">
    <location>
        <begin position="94"/>
        <end position="115"/>
    </location>
</feature>
<gene>
    <name evidence="2" type="ORF">M5I08_06685</name>
</gene>
<keyword evidence="3" id="KW-1185">Reference proteome</keyword>
<evidence type="ECO:0000313" key="2">
    <source>
        <dbReference type="EMBL" id="UQX12026.1"/>
    </source>
</evidence>
<sequence>MGIIPLGMGMPLGIGISGIILPAGIFMSPHMPSGLGAPGGGALLGCGAEAVAGRSVNIPEEPAHVPTKKIATPIQAKAKTAAIIRLRPRRLLPSSLKNPMIDSSRLKRRGASTNE</sequence>
<reference evidence="2" key="1">
    <citation type="submission" date="2022-05" db="EMBL/GenBank/DDBJ databases">
        <title>A methanotrophic Mycobacterium dominates a cave microbial ecosystem.</title>
        <authorList>
            <person name="Van Spanning R.J.M."/>
            <person name="Guan Q."/>
            <person name="Melkonian C."/>
            <person name="Gallant J."/>
            <person name="Polerecky L."/>
            <person name="Flot J.-F."/>
            <person name="Brandt B.W."/>
            <person name="Braster M."/>
            <person name="Iturbe Espinoza P."/>
            <person name="Aerts J."/>
            <person name="Meima-Franke M."/>
            <person name="Piersma S.R."/>
            <person name="Bunduc C."/>
            <person name="Ummels R."/>
            <person name="Pain A."/>
            <person name="Fleming E.J."/>
            <person name="van der Wel N."/>
            <person name="Gherman V.D."/>
            <person name="Sarbu S.M."/>
            <person name="Bodelier P.L.E."/>
            <person name="Bitter W."/>
        </authorList>
    </citation>
    <scope>NUCLEOTIDE SEQUENCE</scope>
    <source>
        <strain evidence="2">Sulfur Cave</strain>
    </source>
</reference>
<name>A0ABY4QN14_9MYCO</name>
<evidence type="ECO:0000313" key="3">
    <source>
        <dbReference type="Proteomes" id="UP001056610"/>
    </source>
</evidence>
<dbReference type="EMBL" id="CP097320">
    <property type="protein sequence ID" value="UQX12026.1"/>
    <property type="molecule type" value="Genomic_DNA"/>
</dbReference>
<organism evidence="2 3">
    <name type="scientific">Candidatus Mycobacterium methanotrophicum</name>
    <dbReference type="NCBI Taxonomy" id="2943498"/>
    <lineage>
        <taxon>Bacteria</taxon>
        <taxon>Bacillati</taxon>
        <taxon>Actinomycetota</taxon>
        <taxon>Actinomycetes</taxon>
        <taxon>Mycobacteriales</taxon>
        <taxon>Mycobacteriaceae</taxon>
        <taxon>Mycobacterium</taxon>
    </lineage>
</organism>
<proteinExistence type="predicted"/>
<protein>
    <recommendedName>
        <fullName evidence="4">PPE family C-terminal domain-containing protein</fullName>
    </recommendedName>
</protein>